<dbReference type="Gene3D" id="3.40.50.2300">
    <property type="match status" value="2"/>
</dbReference>
<evidence type="ECO:0000313" key="6">
    <source>
        <dbReference type="EMBL" id="QNM02639.1"/>
    </source>
</evidence>
<dbReference type="PROSITE" id="PS50943">
    <property type="entry name" value="HTH_CROC1"/>
    <property type="match status" value="1"/>
</dbReference>
<dbReference type="InterPro" id="IPR000843">
    <property type="entry name" value="HTH_LacI"/>
</dbReference>
<keyword evidence="7" id="KW-1185">Reference proteome</keyword>
<feature type="domain" description="HTH cro/C1-type" evidence="5">
    <location>
        <begin position="25"/>
        <end position="68"/>
    </location>
</feature>
<dbReference type="Gene3D" id="1.10.260.40">
    <property type="entry name" value="lambda repressor-like DNA-binding domains"/>
    <property type="match status" value="1"/>
</dbReference>
<organism evidence="6 7">
    <name type="scientific">Simiaoa sunii</name>
    <dbReference type="NCBI Taxonomy" id="2763672"/>
    <lineage>
        <taxon>Bacteria</taxon>
        <taxon>Bacillati</taxon>
        <taxon>Bacillota</taxon>
        <taxon>Clostridia</taxon>
        <taxon>Lachnospirales</taxon>
        <taxon>Lachnospiraceae</taxon>
        <taxon>Simiaoa</taxon>
    </lineage>
</organism>
<proteinExistence type="predicted"/>
<evidence type="ECO:0000256" key="2">
    <source>
        <dbReference type="ARBA" id="ARBA00023125"/>
    </source>
</evidence>
<dbReference type="InterPro" id="IPR001387">
    <property type="entry name" value="Cro/C1-type_HTH"/>
</dbReference>
<evidence type="ECO:0000259" key="4">
    <source>
        <dbReference type="PROSITE" id="PS50932"/>
    </source>
</evidence>
<sequence length="364" mass="40466">MKRSANVCINKNDIRKIGENIMPATIKDIAKKVGVNPSTVSRVINGTASISEETRQKIKDAMKELDYHPNSLARSLVNGSTFTIGLVIDAGNSDAFSNAFFIRSVSAIEAVTQKRGFNLLITSDSDKEDNSAVKNLILEKKIDGIILPVSAATEELIDLLLGNHFPFIVLGEPDNVRDGIHWIDMDNKQGAEDAVNYLHRMGYEKTILLVENRITMFERKRIQGFQAAIGLNGKDVAENLIVECGEESNQIGEAIQRALNKYPDIDSIICTNNVVAYETLKFLKKKNIAIPGSIGIITFDNYPLAEYMDPPLTVVDIDTYKLGEEAANTLFSIIRNPGQHRKEVLLSTRIIERESTMKGEKRKK</sequence>
<evidence type="ECO:0000256" key="3">
    <source>
        <dbReference type="ARBA" id="ARBA00023163"/>
    </source>
</evidence>
<dbReference type="AlphaFoldDB" id="A0A7G9FVQ7"/>
<dbReference type="InterPro" id="IPR010982">
    <property type="entry name" value="Lambda_DNA-bd_dom_sf"/>
</dbReference>
<dbReference type="KEGG" id="ssun:H9Q77_00115"/>
<evidence type="ECO:0000256" key="1">
    <source>
        <dbReference type="ARBA" id="ARBA00023015"/>
    </source>
</evidence>
<dbReference type="SMART" id="SM00354">
    <property type="entry name" value="HTH_LACI"/>
    <property type="match status" value="1"/>
</dbReference>
<dbReference type="InterPro" id="IPR001761">
    <property type="entry name" value="Peripla_BP/Lac1_sug-bd_dom"/>
</dbReference>
<dbReference type="PANTHER" id="PTHR30146:SF109">
    <property type="entry name" value="HTH-TYPE TRANSCRIPTIONAL REGULATOR GALS"/>
    <property type="match status" value="1"/>
</dbReference>
<dbReference type="PROSITE" id="PS50932">
    <property type="entry name" value="HTH_LACI_2"/>
    <property type="match status" value="1"/>
</dbReference>
<dbReference type="SUPFAM" id="SSF53822">
    <property type="entry name" value="Periplasmic binding protein-like I"/>
    <property type="match status" value="1"/>
</dbReference>
<dbReference type="Proteomes" id="UP000515981">
    <property type="component" value="Chromosome"/>
</dbReference>
<evidence type="ECO:0000313" key="7">
    <source>
        <dbReference type="Proteomes" id="UP000515981"/>
    </source>
</evidence>
<dbReference type="PRINTS" id="PR00036">
    <property type="entry name" value="HTHLACI"/>
</dbReference>
<keyword evidence="3" id="KW-0804">Transcription</keyword>
<dbReference type="Pfam" id="PF00532">
    <property type="entry name" value="Peripla_BP_1"/>
    <property type="match status" value="1"/>
</dbReference>
<dbReference type="EMBL" id="CP060633">
    <property type="protein sequence ID" value="QNM02639.1"/>
    <property type="molecule type" value="Genomic_DNA"/>
</dbReference>
<name>A0A7G9FVQ7_9FIRM</name>
<gene>
    <name evidence="6" type="ORF">H9Q77_00115</name>
</gene>
<accession>A0A7G9FVQ7</accession>
<dbReference type="InterPro" id="IPR028082">
    <property type="entry name" value="Peripla_BP_I"/>
</dbReference>
<dbReference type="SUPFAM" id="SSF47413">
    <property type="entry name" value="lambda repressor-like DNA-binding domains"/>
    <property type="match status" value="1"/>
</dbReference>
<dbReference type="Pfam" id="PF00356">
    <property type="entry name" value="LacI"/>
    <property type="match status" value="1"/>
</dbReference>
<dbReference type="GO" id="GO:0000976">
    <property type="term" value="F:transcription cis-regulatory region binding"/>
    <property type="evidence" value="ECO:0007669"/>
    <property type="project" value="TreeGrafter"/>
</dbReference>
<dbReference type="GO" id="GO:0003700">
    <property type="term" value="F:DNA-binding transcription factor activity"/>
    <property type="evidence" value="ECO:0007669"/>
    <property type="project" value="TreeGrafter"/>
</dbReference>
<keyword evidence="1" id="KW-0805">Transcription regulation</keyword>
<dbReference type="CDD" id="cd01392">
    <property type="entry name" value="HTH_LacI"/>
    <property type="match status" value="1"/>
</dbReference>
<dbReference type="PANTHER" id="PTHR30146">
    <property type="entry name" value="LACI-RELATED TRANSCRIPTIONAL REPRESSOR"/>
    <property type="match status" value="1"/>
</dbReference>
<evidence type="ECO:0000259" key="5">
    <source>
        <dbReference type="PROSITE" id="PS50943"/>
    </source>
</evidence>
<keyword evidence="2 6" id="KW-0238">DNA-binding</keyword>
<feature type="domain" description="HTH lacI-type" evidence="4">
    <location>
        <begin position="24"/>
        <end position="78"/>
    </location>
</feature>
<protein>
    <submittedName>
        <fullName evidence="6">LacI family DNA-binding transcriptional regulator</fullName>
    </submittedName>
</protein>
<reference evidence="6 7" key="1">
    <citation type="submission" date="2020-08" db="EMBL/GenBank/DDBJ databases">
        <authorList>
            <person name="Liu C."/>
            <person name="Sun Q."/>
        </authorList>
    </citation>
    <scope>NUCLEOTIDE SEQUENCE [LARGE SCALE GENOMIC DNA]</scope>
    <source>
        <strain evidence="6 7">NSJ-8</strain>
    </source>
</reference>